<dbReference type="Proteomes" id="UP000316759">
    <property type="component" value="Unassembled WGS sequence"/>
</dbReference>
<sequence length="201" mass="21164">MFPAISCFRYTKPFVRAAQYTCRSTLGKTGNASFNSSQIRAFRFSPVNSASVRSRFGKSAQKTRLDGTSPAVAVDVGRIAIAAGAALGLGGLCYYGLSMSPASVHTDAMSALDRAAIWPDYVRQRVKTTYAYLAGGAAIAAGTAAALSRSPAFCRLMLGSGWLAPIGMMIASMGCGVVCQVNMPPPPNCRIPEVLLGNMHR</sequence>
<keyword evidence="3" id="KW-1185">Reference proteome</keyword>
<feature type="transmembrane region" description="Helical" evidence="1">
    <location>
        <begin position="160"/>
        <end position="183"/>
    </location>
</feature>
<feature type="transmembrane region" description="Helical" evidence="1">
    <location>
        <begin position="79"/>
        <end position="97"/>
    </location>
</feature>
<dbReference type="STRING" id="46835.A0A504YJW0"/>
<accession>A0A504YJW0</accession>
<gene>
    <name evidence="2" type="ORF">FGIG_00999</name>
</gene>
<organism evidence="2 3">
    <name type="scientific">Fasciola gigantica</name>
    <name type="common">Giant liver fluke</name>
    <dbReference type="NCBI Taxonomy" id="46835"/>
    <lineage>
        <taxon>Eukaryota</taxon>
        <taxon>Metazoa</taxon>
        <taxon>Spiralia</taxon>
        <taxon>Lophotrochozoa</taxon>
        <taxon>Platyhelminthes</taxon>
        <taxon>Trematoda</taxon>
        <taxon>Digenea</taxon>
        <taxon>Plagiorchiida</taxon>
        <taxon>Echinostomata</taxon>
        <taxon>Echinostomatoidea</taxon>
        <taxon>Fasciolidae</taxon>
        <taxon>Fasciola</taxon>
    </lineage>
</organism>
<name>A0A504YJW0_FASGI</name>
<feature type="transmembrane region" description="Helical" evidence="1">
    <location>
        <begin position="129"/>
        <end position="148"/>
    </location>
</feature>
<reference evidence="2 3" key="1">
    <citation type="submission" date="2019-04" db="EMBL/GenBank/DDBJ databases">
        <title>Annotation for the trematode Fasciola gigantica.</title>
        <authorList>
            <person name="Choi Y.-J."/>
        </authorList>
    </citation>
    <scope>NUCLEOTIDE SEQUENCE [LARGE SCALE GENOMIC DNA]</scope>
    <source>
        <strain evidence="2">Uganda_cow_1</strain>
    </source>
</reference>
<evidence type="ECO:0000313" key="3">
    <source>
        <dbReference type="Proteomes" id="UP000316759"/>
    </source>
</evidence>
<proteinExistence type="predicted"/>
<keyword evidence="1" id="KW-0472">Membrane</keyword>
<dbReference type="EMBL" id="SUNJ01012323">
    <property type="protein sequence ID" value="TPP58150.1"/>
    <property type="molecule type" value="Genomic_DNA"/>
</dbReference>
<keyword evidence="1" id="KW-1133">Transmembrane helix</keyword>
<keyword evidence="1 2" id="KW-0812">Transmembrane</keyword>
<dbReference type="AlphaFoldDB" id="A0A504YJW0"/>
<comment type="caution">
    <text evidence="2">The sequence shown here is derived from an EMBL/GenBank/DDBJ whole genome shotgun (WGS) entry which is preliminary data.</text>
</comment>
<evidence type="ECO:0000313" key="2">
    <source>
        <dbReference type="EMBL" id="TPP58150.1"/>
    </source>
</evidence>
<protein>
    <submittedName>
        <fullName evidence="2">Growth hormone-inducible transmembrane protein</fullName>
    </submittedName>
</protein>
<dbReference type="OrthoDB" id="6285520at2759"/>
<evidence type="ECO:0000256" key="1">
    <source>
        <dbReference type="SAM" id="Phobius"/>
    </source>
</evidence>